<protein>
    <submittedName>
        <fullName evidence="6">Apolipophorin protein</fullName>
    </submittedName>
</protein>
<dbReference type="Pfam" id="PF00094">
    <property type="entry name" value="VWD"/>
    <property type="match status" value="1"/>
</dbReference>
<evidence type="ECO:0000313" key="7">
    <source>
        <dbReference type="Proteomes" id="UP000037510"/>
    </source>
</evidence>
<dbReference type="SUPFAM" id="SSF58113">
    <property type="entry name" value="Apolipoprotein A-I"/>
    <property type="match status" value="1"/>
</dbReference>
<dbReference type="InterPro" id="IPR050733">
    <property type="entry name" value="Vitellogenin/Apolipophorin"/>
</dbReference>
<dbReference type="STRING" id="104452.A0A0L7LKM3"/>
<feature type="domain" description="Vitellogenin" evidence="4">
    <location>
        <begin position="51"/>
        <end position="625"/>
    </location>
</feature>
<evidence type="ECO:0000259" key="4">
    <source>
        <dbReference type="PROSITE" id="PS51211"/>
    </source>
</evidence>
<dbReference type="SMART" id="SM01169">
    <property type="entry name" value="DUF1943"/>
    <property type="match status" value="1"/>
</dbReference>
<proteinExistence type="predicted"/>
<accession>A0A0L7LKM3</accession>
<dbReference type="GO" id="GO:0005319">
    <property type="term" value="F:lipid transporter activity"/>
    <property type="evidence" value="ECO:0007669"/>
    <property type="project" value="InterPro"/>
</dbReference>
<dbReference type="PROSITE" id="PS51211">
    <property type="entry name" value="VITELLOGENIN"/>
    <property type="match status" value="1"/>
</dbReference>
<feature type="domain" description="VWFD" evidence="5">
    <location>
        <begin position="2431"/>
        <end position="2605"/>
    </location>
</feature>
<dbReference type="Gene3D" id="2.20.50.20">
    <property type="entry name" value="Lipovitellin. Chain A, domain 3"/>
    <property type="match status" value="1"/>
</dbReference>
<reference evidence="6 7" key="1">
    <citation type="journal article" date="2015" name="Genome Biol. Evol.">
        <title>The genome of winter moth (Operophtera brumata) provides a genomic perspective on sexual dimorphism and phenology.</title>
        <authorList>
            <person name="Derks M.F."/>
            <person name="Smit S."/>
            <person name="Salis L."/>
            <person name="Schijlen E."/>
            <person name="Bossers A."/>
            <person name="Mateman C."/>
            <person name="Pijl A.S."/>
            <person name="de Ridder D."/>
            <person name="Groenen M.A."/>
            <person name="Visser M.E."/>
            <person name="Megens H.J."/>
        </authorList>
    </citation>
    <scope>NUCLEOTIDE SEQUENCE [LARGE SCALE GENOMIC DNA]</scope>
    <source>
        <strain evidence="6">WM2013NL</strain>
        <tissue evidence="6">Head and thorax</tissue>
    </source>
</reference>
<organism evidence="6 7">
    <name type="scientific">Operophtera brumata</name>
    <name type="common">Winter moth</name>
    <name type="synonym">Phalaena brumata</name>
    <dbReference type="NCBI Taxonomy" id="104452"/>
    <lineage>
        <taxon>Eukaryota</taxon>
        <taxon>Metazoa</taxon>
        <taxon>Ecdysozoa</taxon>
        <taxon>Arthropoda</taxon>
        <taxon>Hexapoda</taxon>
        <taxon>Insecta</taxon>
        <taxon>Pterygota</taxon>
        <taxon>Neoptera</taxon>
        <taxon>Endopterygota</taxon>
        <taxon>Lepidoptera</taxon>
        <taxon>Glossata</taxon>
        <taxon>Ditrysia</taxon>
        <taxon>Geometroidea</taxon>
        <taxon>Geometridae</taxon>
        <taxon>Larentiinae</taxon>
        <taxon>Operophtera</taxon>
    </lineage>
</organism>
<evidence type="ECO:0000259" key="5">
    <source>
        <dbReference type="PROSITE" id="PS51233"/>
    </source>
</evidence>
<dbReference type="SUPFAM" id="SSF56968">
    <property type="entry name" value="Lipovitellin-phosvitin complex, beta-sheet shell regions"/>
    <property type="match status" value="2"/>
</dbReference>
<keyword evidence="2" id="KW-0325">Glycoprotein</keyword>
<dbReference type="InterPro" id="IPR015816">
    <property type="entry name" value="Vitellinogen_b-sht_N"/>
</dbReference>
<dbReference type="Gene3D" id="2.20.80.10">
    <property type="entry name" value="Lipovitellin-phosvitin complex, chain A, domain 4"/>
    <property type="match status" value="1"/>
</dbReference>
<dbReference type="PROSITE" id="PS51233">
    <property type="entry name" value="VWFD"/>
    <property type="match status" value="1"/>
</dbReference>
<dbReference type="SMART" id="SM00216">
    <property type="entry name" value="VWD"/>
    <property type="match status" value="1"/>
</dbReference>
<keyword evidence="1" id="KW-0732">Signal</keyword>
<evidence type="ECO:0000256" key="2">
    <source>
        <dbReference type="ARBA" id="ARBA00023180"/>
    </source>
</evidence>
<dbReference type="SMART" id="SM00638">
    <property type="entry name" value="LPD_N"/>
    <property type="match status" value="1"/>
</dbReference>
<sequence>MSALIQITFKDHNFVYFEVTKALSSILPKMKRLLGENYCNIFETDPATPGLAANTKYNYGLEGTVAVYLTGSSDNKEAKVKLVGQVSVTALGNCGHELAVQSLVISGPDGKKYQSPPGIEKPIRFSLQDGRLSSEICASEGDTRRSLNIKRAIISLLQTEQKSTTQNVYWICWYGTYLIDWMWYGILETSLISQVDIFGACPTEIAYSSEGGATLIHRTRDLARCAHREQGKNDLIASVLNENAEIKESQVLQSTLHVESKVNNGVPEKVSASEEYLYKPFSVGENGARAKVNTRLTLTGKSGGSNGASHCTVPRTVIFEAPHGAPLKNNVQSALNAVKETAKAIGNEASEKRVYLDALLRTGTGPSIDASIKILKSHGLNELEQQLVYLSLGNAKHVNDEALKAATGLLDQHDLPKETYLGVSALAGAYCRSHQCHTTKSDGIVALSQKLGAKLQNCKPKTKVEEDNVVAVLKGIRSIRHLEDSLIDKLVHCANDHNLKKAALDIMKNRQLDSEIRIKAYLAVIACPCGKSANEIKTLLDSEPVHQVGRYITSSLRAIRSSSNPDKRLAKQHYGLVSTPNKFNVDDRKYSFYRESSFNIDALGVGGAVEQSVIYSQNSFLPRSASLNLTTEIFGHSFNGLLNTKGPQAIYDILFKAFSESSDKVKEALNRGRRSVKTEIEGFDKNLKAEELHFDNELDLDLYVKLFGTDAIFLSLGDDKGFDYSKVLDKLMNAITGGIGKAQHLSTELRTHLLFLDAELSYPTSAGLPLRLELTGAATARLDLSTNFDLKQCITNPQFIPSTDIEISGTLIVDADEVATGLKVVTNLHSSTGVHLIAKVLENGNGLDLQLGLPVEKQEILVASNDLVYITVEKGQKEKHTKIVVDGERKEYSGCFDQLSGLLGMTLCGEVSLPFSVSGAEAQASISKYLARYPLSGQSKLKLVLEKNDLKGYHVGFNVGGNDQRTTFKPIFEYQIAGEEKHSVQIDGQVTREINGPVTKYSLDGISIRLPKQEPISVQGFFSNQANARNTEWELVSDMLTVKGSLKNSDLEMEFFNKLNPAINFKLKGHSEFADVIKNEFDIVYSGDCKDKSRRVIFLQYLKYQAQNEHNYNVITKNKLEIVSVPFKIQFDADIDPKKVEVEFQFKNVDQKADFELKARTQMKKPEDFSVKITTNLNKNGLEIFSKRDVINNDKSNLENYVVVKGIGKYELSGVVFHKTQPNDIKALDACFNLFDVEAIQTPVLYSSHAKISNNQGEILDYLFEVKSGANANGKLKFVLKDSIAANGQFQVTDADGKGNGGLIIDFKKSQRKIKADVKFQAKKPVFNGDFDIFLNWEKDNNDKICFSTNTKQTEKVLDSKNKLEYGGKTTEVNVNLNGELAVTGKSHANIEVYNGNVNLLLSDAPKRGAGASTITYKGKIINTDLEKQILDYQGQIDFKLKGGKQLQNTFTLKNQAQGGDKFKFDFKTEVTGNVVPKPSSLMASLTYLDSLTVVDETYRVKAAHGDDLSVDLTGKWEVNLENKGDKKYLDDFTVAVRLPFEKAHDIKWVSTILYLLPENKDESEYSVIQSVQVNADVWKIDANGKIGRLAGSGTVKYTLGILKHMFYTGDRKALYTEVKAKYGKGKSASISVDTSGTASGNSLCIKASTPQLEKMKKLEITVNSKHPAPDTYASTWVIDADGRVYKSESSIVLSKAHPILDLTYTSPTNGKTSRIYVKGSSLSSTQGKVEIKIDNVRDISLDATSEANVQKDNVNFKVQANSKELGWKNFVGEIVSKDAGNGKRLEFHSTNDNKNVLSGSTSFISKQEGSKTIIEGSGSVKVKDEQKSANFKYIRTILNDGSEKGVETFFNVAFGERSYVAESRVTNLEYKNSHVYCEEKQQCAHAELQSKIDISNSKSGIKIQLPSREMVLEHSVSYPTDKPLPFPIRGELVLDLDAKHSGHKAAARFLVDLNVNSDDKQTAVAEFGFSHPKIGKEALVRISGAAIRRTENSFKIETTAKVSLACLGKDREAKILFEASPTHLNFLINTPLVKVIDISASAAIKDKLQKADLKFVLLEGKPVQVEFLVKDFQHYEFTTAEADRKLSVVGHIEPEKRVDISADIILGGQKKNLAHGALWLDNNLVKSDYGASQDHCNYFYDLDDLETRVKQLGQKASNDFKDVTRRVQPTLQKLETAYKEDLQKIYKEIADDKLIDEVVTATKPIVDNISNLIIDLTKKIQDVYEKEIEPAVQKFYNIIATGLKSVLDSAISVVSYAAAFVTDFFEKHKVELQELTNTIAEIFKDLTRLIVAQLKEYRVKVTEIFTEFTQWLQDLPILQAIKAKKLRKDKCDDAKELKVVYQKLVTAVASLIQLVRNQLNQYGVVPAGPQVTSWWNWSPMNVGSAPALGGSTSFSALKQILTGDFPDISAIINAYRPRSLNPLEEVPSKLRAVIVNGQHIFTFDGRHLTFPGNCRYVLAHDYVDRNFTLLLQMAAGKPKALVLEDKNGVVIELKDNGQSLCTCDPQATLNGANHGFPVEEKDSFAFRQANGRVGLGTLYGLMAFCTAKLEVCYIEVNGFYLGKLRGLLGDGNNEPFDDFRLPSGKICTSESEFGNAYRLAKSCPQVQVPEHSHHQLHHAPLPEACEKVFGGISPLKALSLVLDIAPFRQACIHAVAGDSANALSEACNLGKGYAALAVSGLLPVVMPDVCLQCTDADKPKKIGDSYEFKLPNKQADIVIAVETTKVNEKTFKELVVPLVSQVIDQLKGKHCGDVKVYLAGITSKFPYPVMYDTDLKLKNAKITFTDESRYNLIKPITTGQEKVDSVLAQFVQILNGLQTSLGFSKNSVLMLGDKKPGKDNQALKSTLTRKTDSCIDFFEDVDGLVFSSANYQALAPAQQKQFIQTASGAISHSMLHENLVQECTCVLADANRRP</sequence>
<dbReference type="PANTHER" id="PTHR23345:SF36">
    <property type="entry name" value="APOLIPOPHORINS"/>
    <property type="match status" value="1"/>
</dbReference>
<gene>
    <name evidence="6" type="ORF">OBRU01_06780</name>
</gene>
<keyword evidence="7" id="KW-1185">Reference proteome</keyword>
<dbReference type="SUPFAM" id="SSF48431">
    <property type="entry name" value="Lipovitellin-phosvitin complex, superhelical domain"/>
    <property type="match status" value="1"/>
</dbReference>
<dbReference type="Gene3D" id="2.30.230.10">
    <property type="entry name" value="Lipovitellin, beta-sheet shell regions, chain A"/>
    <property type="match status" value="1"/>
</dbReference>
<dbReference type="PANTHER" id="PTHR23345">
    <property type="entry name" value="VITELLOGENIN-RELATED"/>
    <property type="match status" value="1"/>
</dbReference>
<evidence type="ECO:0000313" key="6">
    <source>
        <dbReference type="EMBL" id="KOB75992.1"/>
    </source>
</evidence>
<comment type="caution">
    <text evidence="3">Lacks conserved residue(s) required for the propagation of feature annotation.</text>
</comment>
<dbReference type="InterPro" id="IPR001747">
    <property type="entry name" value="Vitellogenin_N"/>
</dbReference>
<dbReference type="InterPro" id="IPR015819">
    <property type="entry name" value="Lipid_transp_b-sht_shell"/>
</dbReference>
<dbReference type="InterPro" id="IPR015817">
    <property type="entry name" value="Vitellinogen_open_b-sht_sub1"/>
</dbReference>
<dbReference type="InterPro" id="IPR001846">
    <property type="entry name" value="VWF_type-D"/>
</dbReference>
<dbReference type="Gene3D" id="1.25.10.20">
    <property type="entry name" value="Vitellinogen, superhelical"/>
    <property type="match status" value="1"/>
</dbReference>
<name>A0A0L7LKM3_OPEBR</name>
<evidence type="ECO:0000256" key="3">
    <source>
        <dbReference type="PROSITE-ProRule" id="PRU00557"/>
    </source>
</evidence>
<dbReference type="Pfam" id="PF09172">
    <property type="entry name" value="Vit_open_b-sht"/>
    <property type="match status" value="1"/>
</dbReference>
<dbReference type="Proteomes" id="UP000037510">
    <property type="component" value="Unassembled WGS sequence"/>
</dbReference>
<comment type="caution">
    <text evidence="6">The sequence shown here is derived from an EMBL/GenBank/DDBJ whole genome shotgun (WGS) entry which is preliminary data.</text>
</comment>
<dbReference type="EMBL" id="JTDY01000757">
    <property type="protein sequence ID" value="KOB75992.1"/>
    <property type="molecule type" value="Genomic_DNA"/>
</dbReference>
<dbReference type="InterPro" id="IPR011030">
    <property type="entry name" value="Lipovitellin_superhlx_dom"/>
</dbReference>
<dbReference type="Pfam" id="PF01347">
    <property type="entry name" value="Vitellogenin_N"/>
    <property type="match status" value="2"/>
</dbReference>
<evidence type="ECO:0000256" key="1">
    <source>
        <dbReference type="ARBA" id="ARBA00022729"/>
    </source>
</evidence>
<dbReference type="InterPro" id="IPR015255">
    <property type="entry name" value="Vitellinogen_open_b-sht"/>
</dbReference>